<keyword evidence="9" id="KW-1185">Reference proteome</keyword>
<feature type="transmembrane region" description="Helical" evidence="6">
    <location>
        <begin position="550"/>
        <end position="571"/>
    </location>
</feature>
<dbReference type="EMBL" id="CAJVPY010003912">
    <property type="protein sequence ID" value="CAG8605356.1"/>
    <property type="molecule type" value="Genomic_DNA"/>
</dbReference>
<dbReference type="GO" id="GO:0015421">
    <property type="term" value="F:ABC-type oligopeptide transporter activity"/>
    <property type="evidence" value="ECO:0007669"/>
    <property type="project" value="TreeGrafter"/>
</dbReference>
<evidence type="ECO:0000256" key="4">
    <source>
        <dbReference type="ARBA" id="ARBA00023136"/>
    </source>
</evidence>
<dbReference type="CDD" id="cd18577">
    <property type="entry name" value="ABC_6TM_Pgp_ABCB1_D1_like"/>
    <property type="match status" value="1"/>
</dbReference>
<dbReference type="InterPro" id="IPR003439">
    <property type="entry name" value="ABC_transporter-like_ATP-bd"/>
</dbReference>
<feature type="region of interest" description="Disordered" evidence="5">
    <location>
        <begin position="354"/>
        <end position="375"/>
    </location>
</feature>
<dbReference type="AlphaFoldDB" id="A0A9N9GIX0"/>
<keyword evidence="3 6" id="KW-1133">Transmembrane helix</keyword>
<evidence type="ECO:0000313" key="8">
    <source>
        <dbReference type="EMBL" id="CAG8605356.1"/>
    </source>
</evidence>
<dbReference type="OrthoDB" id="6500128at2759"/>
<feature type="transmembrane region" description="Helical" evidence="6">
    <location>
        <begin position="212"/>
        <end position="230"/>
    </location>
</feature>
<dbReference type="PROSITE" id="PS50929">
    <property type="entry name" value="ABC_TM1F"/>
    <property type="match status" value="2"/>
</dbReference>
<dbReference type="GO" id="GO:0005743">
    <property type="term" value="C:mitochondrial inner membrane"/>
    <property type="evidence" value="ECO:0007669"/>
    <property type="project" value="TreeGrafter"/>
</dbReference>
<feature type="transmembrane region" description="Helical" evidence="6">
    <location>
        <begin position="289"/>
        <end position="313"/>
    </location>
</feature>
<dbReference type="Gene3D" id="1.20.1560.10">
    <property type="entry name" value="ABC transporter type 1, transmembrane domain"/>
    <property type="match status" value="2"/>
</dbReference>
<dbReference type="CDD" id="cd18578">
    <property type="entry name" value="ABC_6TM_Pgp_ABCB1_D2_like"/>
    <property type="match status" value="1"/>
</dbReference>
<reference evidence="8" key="1">
    <citation type="submission" date="2021-06" db="EMBL/GenBank/DDBJ databases">
        <authorList>
            <person name="Kallberg Y."/>
            <person name="Tangrot J."/>
            <person name="Rosling A."/>
        </authorList>
    </citation>
    <scope>NUCLEOTIDE SEQUENCE</scope>
    <source>
        <strain evidence="8">MA453B</strain>
    </source>
</reference>
<dbReference type="GO" id="GO:0005524">
    <property type="term" value="F:ATP binding"/>
    <property type="evidence" value="ECO:0007669"/>
    <property type="project" value="InterPro"/>
</dbReference>
<feature type="transmembrane region" description="Helical" evidence="6">
    <location>
        <begin position="63"/>
        <end position="87"/>
    </location>
</feature>
<feature type="transmembrane region" description="Helical" evidence="6">
    <location>
        <begin position="190"/>
        <end position="206"/>
    </location>
</feature>
<dbReference type="InterPro" id="IPR036640">
    <property type="entry name" value="ABC1_TM_sf"/>
</dbReference>
<protein>
    <submittedName>
        <fullName evidence="8">2694_t:CDS:1</fullName>
    </submittedName>
</protein>
<dbReference type="Proteomes" id="UP000789405">
    <property type="component" value="Unassembled WGS sequence"/>
</dbReference>
<dbReference type="PANTHER" id="PTHR43394">
    <property type="entry name" value="ATP-DEPENDENT PERMEASE MDL1, MITOCHONDRIAL"/>
    <property type="match status" value="1"/>
</dbReference>
<comment type="caution">
    <text evidence="8">The sequence shown here is derived from an EMBL/GenBank/DDBJ whole genome shotgun (WGS) entry which is preliminary data.</text>
</comment>
<evidence type="ECO:0000256" key="5">
    <source>
        <dbReference type="SAM" id="MobiDB-lite"/>
    </source>
</evidence>
<evidence type="ECO:0000259" key="7">
    <source>
        <dbReference type="PROSITE" id="PS50929"/>
    </source>
</evidence>
<dbReference type="Pfam" id="PF00005">
    <property type="entry name" value="ABC_tran"/>
    <property type="match status" value="1"/>
</dbReference>
<dbReference type="InterPro" id="IPR011527">
    <property type="entry name" value="ABC1_TM_dom"/>
</dbReference>
<gene>
    <name evidence="8" type="ORF">DERYTH_LOCUS7859</name>
</gene>
<dbReference type="SUPFAM" id="SSF90123">
    <property type="entry name" value="ABC transporter transmembrane region"/>
    <property type="match status" value="2"/>
</dbReference>
<comment type="subcellular location">
    <subcellularLocation>
        <location evidence="1">Membrane</location>
        <topology evidence="1">Multi-pass membrane protein</topology>
    </subcellularLocation>
</comment>
<feature type="domain" description="ABC transmembrane type-1" evidence="7">
    <location>
        <begin position="63"/>
        <end position="337"/>
    </location>
</feature>
<dbReference type="GO" id="GO:0090374">
    <property type="term" value="P:oligopeptide export from mitochondrion"/>
    <property type="evidence" value="ECO:0007669"/>
    <property type="project" value="TreeGrafter"/>
</dbReference>
<keyword evidence="2 6" id="KW-0812">Transmembrane</keyword>
<proteinExistence type="predicted"/>
<feature type="transmembrane region" description="Helical" evidence="6">
    <location>
        <begin position="112"/>
        <end position="135"/>
    </location>
</feature>
<name>A0A9N9GIX0_9GLOM</name>
<evidence type="ECO:0000256" key="3">
    <source>
        <dbReference type="ARBA" id="ARBA00022989"/>
    </source>
</evidence>
<feature type="transmembrane region" description="Helical" evidence="6">
    <location>
        <begin position="632"/>
        <end position="656"/>
    </location>
</feature>
<evidence type="ECO:0000313" key="9">
    <source>
        <dbReference type="Proteomes" id="UP000789405"/>
    </source>
</evidence>
<evidence type="ECO:0000256" key="1">
    <source>
        <dbReference type="ARBA" id="ARBA00004141"/>
    </source>
</evidence>
<dbReference type="InterPro" id="IPR027417">
    <property type="entry name" value="P-loop_NTPase"/>
</dbReference>
<feature type="domain" description="ABC transmembrane type-1" evidence="7">
    <location>
        <begin position="452"/>
        <end position="689"/>
    </location>
</feature>
<feature type="region of interest" description="Disordered" evidence="5">
    <location>
        <begin position="1"/>
        <end position="23"/>
    </location>
</feature>
<dbReference type="InterPro" id="IPR039421">
    <property type="entry name" value="Type_1_exporter"/>
</dbReference>
<sequence length="835" mass="91846">MSSNSQDLTPELQPPSGESVSDVKEEEINFSIVDALPPQNVPDVKEEEIDFSIVDALPPQKDALGAAIPVMTILFANFINTFFVFAYQQNTCFPACKDAAVQQLDDSVRENAFYFIALGVGVFIAGYLQMCLWMIAGERQANRLRTLYYSSILRQDITFFDTVSTGDVTTRISADISLFQEGISEKVGQVLQYAATFIGGFIIGFIKGWKLTLVLCAVFPLMAIAGGFMARALSRGTSEGQDAYATAGGVAEQVLSGIRTVTAFGGQKRELERYTAQLELAYIMGRRKAFVTGIGLGSLMFIMFGCYGLAFWYGSILIVNLEMTGAEILNVFFAVFIGGVYFGLVRAQELETQKTVKKTNEDDEDEEEISSTSSNDDTAVIIDEKRHKLHLRKLSTKGSTIKSMKTSEEIIKEDMEKKLLQKMPLTRVFRLCKPEYGLMFIGCIGAAAANFWSMCFAILAVVALVANFSQMSMFTLAGERLTKRLRKLTFEALLRQEIAYFDDEKNGTGVLTSKLAVDATKVEGLSGGMMGVVIQNICNVAVGFGLAFGFGWKLTLVILAASPAVVIAGFLEMRAMTGFGSKTRTAYEGTGQIVQQSVSNMRTIASLTREETFKATYQSALREPHKIAIKGSLISSFGFGTSQGILYFIWSLAFWYGSKLIETEEYDLQRMLRVMFAVVFTAVSLGQMSKSTIDPTDNEGKDRPAPILGDSSFHSVYFNYPARPNIPILRGLDLSIYSGKTIALVGSSGSGKSTVISLLLRFYDVNSGEIEVEGVNVNQWNLEYLRANMALVGQEPVLFDLTIEQNIAYGKEEESYLLIFGGDLRGDEIVDVTEL</sequence>
<evidence type="ECO:0000256" key="6">
    <source>
        <dbReference type="SAM" id="Phobius"/>
    </source>
</evidence>
<evidence type="ECO:0000256" key="2">
    <source>
        <dbReference type="ARBA" id="ARBA00022692"/>
    </source>
</evidence>
<dbReference type="Gene3D" id="3.40.50.300">
    <property type="entry name" value="P-loop containing nucleotide triphosphate hydrolases"/>
    <property type="match status" value="1"/>
</dbReference>
<dbReference type="SUPFAM" id="SSF52540">
    <property type="entry name" value="P-loop containing nucleoside triphosphate hydrolases"/>
    <property type="match status" value="1"/>
</dbReference>
<dbReference type="Pfam" id="PF00664">
    <property type="entry name" value="ABC_membrane"/>
    <property type="match status" value="2"/>
</dbReference>
<feature type="transmembrane region" description="Helical" evidence="6">
    <location>
        <begin position="668"/>
        <end position="686"/>
    </location>
</feature>
<feature type="transmembrane region" description="Helical" evidence="6">
    <location>
        <begin position="436"/>
        <end position="466"/>
    </location>
</feature>
<dbReference type="PANTHER" id="PTHR43394:SF27">
    <property type="entry name" value="ATP-DEPENDENT TRANSLOCASE ABCB1-LIKE"/>
    <property type="match status" value="1"/>
</dbReference>
<accession>A0A9N9GIX0</accession>
<feature type="transmembrane region" description="Helical" evidence="6">
    <location>
        <begin position="325"/>
        <end position="344"/>
    </location>
</feature>
<organism evidence="8 9">
    <name type="scientific">Dentiscutata erythropus</name>
    <dbReference type="NCBI Taxonomy" id="1348616"/>
    <lineage>
        <taxon>Eukaryota</taxon>
        <taxon>Fungi</taxon>
        <taxon>Fungi incertae sedis</taxon>
        <taxon>Mucoromycota</taxon>
        <taxon>Glomeromycotina</taxon>
        <taxon>Glomeromycetes</taxon>
        <taxon>Diversisporales</taxon>
        <taxon>Gigasporaceae</taxon>
        <taxon>Dentiscutata</taxon>
    </lineage>
</organism>
<dbReference type="GO" id="GO:0016887">
    <property type="term" value="F:ATP hydrolysis activity"/>
    <property type="evidence" value="ECO:0007669"/>
    <property type="project" value="InterPro"/>
</dbReference>
<keyword evidence="4 6" id="KW-0472">Membrane</keyword>